<feature type="compositionally biased region" description="Basic and acidic residues" evidence="2">
    <location>
        <begin position="214"/>
        <end position="225"/>
    </location>
</feature>
<dbReference type="VEuPathDB" id="ToxoDB:ENH_00011070"/>
<proteinExistence type="predicted"/>
<feature type="coiled-coil region" evidence="1">
    <location>
        <begin position="393"/>
        <end position="508"/>
    </location>
</feature>
<feature type="region of interest" description="Disordered" evidence="2">
    <location>
        <begin position="910"/>
        <end position="959"/>
    </location>
</feature>
<dbReference type="GeneID" id="25471292"/>
<dbReference type="OrthoDB" id="346462at2759"/>
<feature type="region of interest" description="Disordered" evidence="2">
    <location>
        <begin position="1"/>
        <end position="51"/>
    </location>
</feature>
<feature type="region of interest" description="Disordered" evidence="2">
    <location>
        <begin position="646"/>
        <end position="674"/>
    </location>
</feature>
<keyword evidence="1" id="KW-0175">Coiled coil</keyword>
<feature type="compositionally biased region" description="Polar residues" evidence="2">
    <location>
        <begin position="542"/>
        <end position="569"/>
    </location>
</feature>
<reference evidence="3" key="1">
    <citation type="submission" date="2013-10" db="EMBL/GenBank/DDBJ databases">
        <title>Genomic analysis of the causative agents of coccidiosis in chickens.</title>
        <authorList>
            <person name="Reid A.J."/>
            <person name="Blake D."/>
            <person name="Billington K."/>
            <person name="Browne H."/>
            <person name="Dunn M."/>
            <person name="Hung S."/>
            <person name="Kawahara F."/>
            <person name="Miranda-Saavedra D."/>
            <person name="Mourier T."/>
            <person name="Nagra H."/>
            <person name="Otto T.D."/>
            <person name="Rawlings N."/>
            <person name="Sanchez A."/>
            <person name="Sanders M."/>
            <person name="Subramaniam C."/>
            <person name="Tay Y."/>
            <person name="Dear P."/>
            <person name="Doerig C."/>
            <person name="Gruber A."/>
            <person name="Parkinson J."/>
            <person name="Shirley M."/>
            <person name="Wan K.L."/>
            <person name="Berriman M."/>
            <person name="Tomley F."/>
            <person name="Pain A."/>
        </authorList>
    </citation>
    <scope>NUCLEOTIDE SEQUENCE [LARGE SCALE GENOMIC DNA]</scope>
    <source>
        <strain evidence="3">Houghton</strain>
    </source>
</reference>
<evidence type="ECO:0000313" key="4">
    <source>
        <dbReference type="Proteomes" id="UP000030754"/>
    </source>
</evidence>
<dbReference type="EMBL" id="HG723310">
    <property type="protein sequence ID" value="CDJ65833.1"/>
    <property type="molecule type" value="Genomic_DNA"/>
</dbReference>
<accession>U6MRW5</accession>
<feature type="region of interest" description="Disordered" evidence="2">
    <location>
        <begin position="72"/>
        <end position="127"/>
    </location>
</feature>
<feature type="region of interest" description="Disordered" evidence="2">
    <location>
        <begin position="516"/>
        <end position="626"/>
    </location>
</feature>
<name>U6MRW5_9EIME</name>
<evidence type="ECO:0000256" key="2">
    <source>
        <dbReference type="SAM" id="MobiDB-lite"/>
    </source>
</evidence>
<feature type="compositionally biased region" description="Basic and acidic residues" evidence="2">
    <location>
        <begin position="1"/>
        <end position="17"/>
    </location>
</feature>
<protein>
    <submittedName>
        <fullName evidence="3">Uncharacterized protein</fullName>
    </submittedName>
</protein>
<organism evidence="3 4">
    <name type="scientific">Eimeria necatrix</name>
    <dbReference type="NCBI Taxonomy" id="51315"/>
    <lineage>
        <taxon>Eukaryota</taxon>
        <taxon>Sar</taxon>
        <taxon>Alveolata</taxon>
        <taxon>Apicomplexa</taxon>
        <taxon>Conoidasida</taxon>
        <taxon>Coccidia</taxon>
        <taxon>Eucoccidiorida</taxon>
        <taxon>Eimeriorina</taxon>
        <taxon>Eimeriidae</taxon>
        <taxon>Eimeria</taxon>
    </lineage>
</organism>
<keyword evidence="4" id="KW-1185">Reference proteome</keyword>
<dbReference type="RefSeq" id="XP_013434300.1">
    <property type="nucleotide sequence ID" value="XM_013578846.1"/>
</dbReference>
<gene>
    <name evidence="3" type="ORF">ENH_00011070</name>
</gene>
<evidence type="ECO:0000313" key="3">
    <source>
        <dbReference type="EMBL" id="CDJ65833.1"/>
    </source>
</evidence>
<evidence type="ECO:0000256" key="1">
    <source>
        <dbReference type="SAM" id="Coils"/>
    </source>
</evidence>
<sequence length="959" mass="102466">MSFRDSIAREPPDRSDHPIGTALNSSEASLPIPAISHLDPGRSCPRAHSPVSSIRISHQECPTATVAPGDCPASDGWGWDHGEAAGSQRLPVGSSVAQQDARSDGAVAHSGAPRLRSSVPSASGRSVEGIRGRLNSRIAYPSAPITFTKSFGSKVQWGAYTRRAHGYLNAEAVHAAAAADERLSRSECLRQIGAIQRLDTASSGRAMEGGSSGAKREASRGREVQESNSAGVHMDPSSGTSRRTPGVGMASFRFAPMVATRQTAKSAASGIEDTSGSVDLAAGLPHVQSTRTPGPRAFLGSWIFKGSDASTELERILKVESDIAETADARSELAATRLLQEDMEAMITNLQQVKTFLVAKLRECETALLTTAQERDDLEATLQQIQSGIQDSVAEHRRHVEEYKTKVTAKERELEELRMQLEKVTKEAATLKKENEALKGEVNVARVEAADVAAAGGFRIEEYQTALQILMERNKAQHRELKRLRVQLIKTRENYASALARVDELESLEAFRKNLDEHEASASPRSDSTPRSHEKGPLASSGVLQAAQNRNGTPSDKPLSSTSKQSQVDPSDAGCRTGARSFGKESAPFCDGSDPRKTAESPQSCEEATTAHVEEAGTTTRKRLGRSVTGLLASGVSRVLQHLEQAMSTDREPSEAISDHDSQESVDTPEGDSRRLHEEATLYLQRANQENDLIIQLEDGRAELYEEEESESDGTEASTLGSVARSVWQAAHELFADRALPPARLSTLRTVAASNPSAWEVLRERHRAAKSMPLFSSIPPAAYPMIAHDKSQREGLSPTERVGRTSSLTAARSRRKGTGSAASPAFVGALNLRPSKGTGRGHRESAQRGALTVELHSELTACVSDARSDLAEAQAPSSDVDGATQGAVTATTAHPTAATNTNVEAAAVLNSPNAQARSRLLEPNQHGESCFDPDAAGTKTREATMGTSDVAAEPNVGTT</sequence>
<dbReference type="AlphaFoldDB" id="U6MRW5"/>
<reference evidence="3" key="2">
    <citation type="submission" date="2013-10" db="EMBL/GenBank/DDBJ databases">
        <authorList>
            <person name="Aslett M."/>
        </authorList>
    </citation>
    <scope>NUCLEOTIDE SEQUENCE [LARGE SCALE GENOMIC DNA]</scope>
    <source>
        <strain evidence="3">Houghton</strain>
    </source>
</reference>
<feature type="compositionally biased region" description="Basic and acidic residues" evidence="2">
    <location>
        <begin position="649"/>
        <end position="663"/>
    </location>
</feature>
<feature type="region of interest" description="Disordered" evidence="2">
    <location>
        <begin position="200"/>
        <end position="246"/>
    </location>
</feature>
<dbReference type="Proteomes" id="UP000030754">
    <property type="component" value="Unassembled WGS sequence"/>
</dbReference>
<feature type="region of interest" description="Disordered" evidence="2">
    <location>
        <begin position="790"/>
        <end position="848"/>
    </location>
</feature>